<keyword evidence="2" id="KW-1185">Reference proteome</keyword>
<proteinExistence type="predicted"/>
<organism evidence="1 2">
    <name type="scientific">Hymenobacter humi</name>
    <dbReference type="NCBI Taxonomy" id="1411620"/>
    <lineage>
        <taxon>Bacteria</taxon>
        <taxon>Pseudomonadati</taxon>
        <taxon>Bacteroidota</taxon>
        <taxon>Cytophagia</taxon>
        <taxon>Cytophagales</taxon>
        <taxon>Hymenobacteraceae</taxon>
        <taxon>Hymenobacter</taxon>
    </lineage>
</organism>
<sequence>MWEAKNGPTSFVGNQYSPNAHYTRRQLSLYAFWRAQSGGPVTAFYVTVPQVLAPGVYTLGRGTRPQGGFATLESLPYPSVLPYVTDSLHTGTITITRLDTAGVRPFVAGRFELRAAPRANPGGNVPPPTPAEVQVTEGRFDIQLNR</sequence>
<dbReference type="EMBL" id="JBHTEK010000001">
    <property type="protein sequence ID" value="MFC7667070.1"/>
    <property type="molecule type" value="Genomic_DNA"/>
</dbReference>
<accession>A0ABW2U0V5</accession>
<evidence type="ECO:0000313" key="1">
    <source>
        <dbReference type="EMBL" id="MFC7667070.1"/>
    </source>
</evidence>
<reference evidence="2" key="1">
    <citation type="journal article" date="2019" name="Int. J. Syst. Evol. Microbiol.">
        <title>The Global Catalogue of Microorganisms (GCM) 10K type strain sequencing project: providing services to taxonomists for standard genome sequencing and annotation.</title>
        <authorList>
            <consortium name="The Broad Institute Genomics Platform"/>
            <consortium name="The Broad Institute Genome Sequencing Center for Infectious Disease"/>
            <person name="Wu L."/>
            <person name="Ma J."/>
        </authorList>
    </citation>
    <scope>NUCLEOTIDE SEQUENCE [LARGE SCALE GENOMIC DNA]</scope>
    <source>
        <strain evidence="2">JCM 19635</strain>
    </source>
</reference>
<evidence type="ECO:0000313" key="2">
    <source>
        <dbReference type="Proteomes" id="UP001596513"/>
    </source>
</evidence>
<protein>
    <submittedName>
        <fullName evidence="1">Uncharacterized protein</fullName>
    </submittedName>
</protein>
<comment type="caution">
    <text evidence="1">The sequence shown here is derived from an EMBL/GenBank/DDBJ whole genome shotgun (WGS) entry which is preliminary data.</text>
</comment>
<dbReference type="RefSeq" id="WP_380201302.1">
    <property type="nucleotide sequence ID" value="NZ_JBHTEK010000001.1"/>
</dbReference>
<dbReference type="Proteomes" id="UP001596513">
    <property type="component" value="Unassembled WGS sequence"/>
</dbReference>
<gene>
    <name evidence="1" type="ORF">ACFQT0_06285</name>
</gene>
<name>A0ABW2U0V5_9BACT</name>